<accession>A0A7C7D3V5</accession>
<dbReference type="InterPro" id="IPR010327">
    <property type="entry name" value="FldB/FldC_alpha/beta"/>
</dbReference>
<dbReference type="EMBL" id="DUTF01000055">
    <property type="protein sequence ID" value="HHY25613.1"/>
    <property type="molecule type" value="Genomic_DNA"/>
</dbReference>
<evidence type="ECO:0000313" key="1">
    <source>
        <dbReference type="EMBL" id="HHY25613.1"/>
    </source>
</evidence>
<dbReference type="AlphaFoldDB" id="A0A7C7D3V5"/>
<evidence type="ECO:0000313" key="2">
    <source>
        <dbReference type="Proteomes" id="UP000553059"/>
    </source>
</evidence>
<dbReference type="Gene3D" id="3.40.50.11900">
    <property type="match status" value="1"/>
</dbReference>
<dbReference type="Pfam" id="PF06050">
    <property type="entry name" value="HGD-D"/>
    <property type="match status" value="1"/>
</dbReference>
<protein>
    <submittedName>
        <fullName evidence="1">CoA protein activase</fullName>
    </submittedName>
</protein>
<gene>
    <name evidence="1" type="ORF">GX523_02455</name>
</gene>
<sequence length="379" mass="42121">MKVTFPHMGNAWIVIQALLENLDVDYVVPPPNSKETLNIGTQLAPESFCLPLKLNLGNFVQAAAQGADTALMTGGAGPCRFGYYGEMEREILQEAGYLFDVITLEPPDGSLLGLAERIRKLAGTRNTWNRILKAMLFAYRKSVVMDQIEDMFHGFRPLVKAPKEADQLYEEAKGRLVQAMTDQGMKDVLQWLREQMDEKSSRSAKEEGENPLRIAVIGEIYTLLEPFISMDVEKELGNLGALVDRSLYLSGWVGQHVFRGLAQGYRPIKSYYSLAKPYLNHFVGGHAQETIGAAIQFAQEGYEGIVQLLPLGCMPEIVASSILPKIQEDYGIPIMTLTVDEHTGKAGVQTRIEAFVDLLERSRQKGRVNREGVLDLAGK</sequence>
<comment type="caution">
    <text evidence="1">The sequence shown here is derived from an EMBL/GenBank/DDBJ whole genome shotgun (WGS) entry which is preliminary data.</text>
</comment>
<dbReference type="PANTHER" id="PTHR32329:SF2">
    <property type="entry name" value="BIFUNCTIONAL PROTEIN [INCLUDES 2-HYDROXYACYL-COA DEHYDRATASE (N-TER) AND ITS ACTIVATOR DOMAIN (C_TERM)"/>
    <property type="match status" value="1"/>
</dbReference>
<organism evidence="1 2">
    <name type="scientific">Desulfitobacterium dehalogenans</name>
    <dbReference type="NCBI Taxonomy" id="36854"/>
    <lineage>
        <taxon>Bacteria</taxon>
        <taxon>Bacillati</taxon>
        <taxon>Bacillota</taxon>
        <taxon>Clostridia</taxon>
        <taxon>Eubacteriales</taxon>
        <taxon>Desulfitobacteriaceae</taxon>
        <taxon>Desulfitobacterium</taxon>
    </lineage>
</organism>
<dbReference type="Proteomes" id="UP000553059">
    <property type="component" value="Unassembled WGS sequence"/>
</dbReference>
<reference evidence="1 2" key="1">
    <citation type="journal article" date="2020" name="Biotechnol. Biofuels">
        <title>New insights from the biogas microbiome by comprehensive genome-resolved metagenomics of nearly 1600 species originating from multiple anaerobic digesters.</title>
        <authorList>
            <person name="Campanaro S."/>
            <person name="Treu L."/>
            <person name="Rodriguez-R L.M."/>
            <person name="Kovalovszki A."/>
            <person name="Ziels R.M."/>
            <person name="Maus I."/>
            <person name="Zhu X."/>
            <person name="Kougias P.G."/>
            <person name="Basile A."/>
            <person name="Luo G."/>
            <person name="Schluter A."/>
            <person name="Konstantinidis K.T."/>
            <person name="Angelidaki I."/>
        </authorList>
    </citation>
    <scope>NUCLEOTIDE SEQUENCE [LARGE SCALE GENOMIC DNA]</scope>
    <source>
        <strain evidence="1">AS05jafATM_4</strain>
    </source>
</reference>
<proteinExistence type="predicted"/>
<dbReference type="InterPro" id="IPR051805">
    <property type="entry name" value="Dehydratase_Activator_Redct"/>
</dbReference>
<dbReference type="PANTHER" id="PTHR32329">
    <property type="entry name" value="BIFUNCTIONAL PROTEIN [INCLUDES 2-HYDROXYACYL-COA DEHYDRATASE (N-TER) AND ITS ACTIVATOR DOMAIN (C_TERM)-RELATED"/>
    <property type="match status" value="1"/>
</dbReference>
<name>A0A7C7D3V5_9FIRM</name>